<feature type="compositionally biased region" description="Polar residues" evidence="1">
    <location>
        <begin position="68"/>
        <end position="78"/>
    </location>
</feature>
<evidence type="ECO:0000313" key="3">
    <source>
        <dbReference type="Proteomes" id="UP000799444"/>
    </source>
</evidence>
<dbReference type="EMBL" id="ML996192">
    <property type="protein sequence ID" value="KAF2731601.1"/>
    <property type="molecule type" value="Genomic_DNA"/>
</dbReference>
<feature type="compositionally biased region" description="Polar residues" evidence="1">
    <location>
        <begin position="130"/>
        <end position="140"/>
    </location>
</feature>
<name>A0A9P4QVC9_9PLEO</name>
<dbReference type="Proteomes" id="UP000799444">
    <property type="component" value="Unassembled WGS sequence"/>
</dbReference>
<evidence type="ECO:0000313" key="2">
    <source>
        <dbReference type="EMBL" id="KAF2731601.1"/>
    </source>
</evidence>
<organism evidence="2 3">
    <name type="scientific">Polyplosphaeria fusca</name>
    <dbReference type="NCBI Taxonomy" id="682080"/>
    <lineage>
        <taxon>Eukaryota</taxon>
        <taxon>Fungi</taxon>
        <taxon>Dikarya</taxon>
        <taxon>Ascomycota</taxon>
        <taxon>Pezizomycotina</taxon>
        <taxon>Dothideomycetes</taxon>
        <taxon>Pleosporomycetidae</taxon>
        <taxon>Pleosporales</taxon>
        <taxon>Tetraplosphaeriaceae</taxon>
        <taxon>Polyplosphaeria</taxon>
    </lineage>
</organism>
<sequence>MKTMSDWNEEECRIGISWQRREERDKHNWEREKAFTVYRCEASTSTYEDKLHTNYLGSWTHLLSHQRQCNTRENQSRPLNKHIPRKPHVSEAAPETSSAVQYPPLLHILSRVPNFSDPIHVASLLSHQKQSSRALTNEPSSPHPSVFRVSVPPHTPRRHAATPPHPTFVPSSDIRASPICIPLPPRYLCNQPSRSGVYGV</sequence>
<accession>A0A9P4QVC9</accession>
<keyword evidence="3" id="KW-1185">Reference proteome</keyword>
<reference evidence="2" key="1">
    <citation type="journal article" date="2020" name="Stud. Mycol.">
        <title>101 Dothideomycetes genomes: a test case for predicting lifestyles and emergence of pathogens.</title>
        <authorList>
            <person name="Haridas S."/>
            <person name="Albert R."/>
            <person name="Binder M."/>
            <person name="Bloem J."/>
            <person name="Labutti K."/>
            <person name="Salamov A."/>
            <person name="Andreopoulos B."/>
            <person name="Baker S."/>
            <person name="Barry K."/>
            <person name="Bills G."/>
            <person name="Bluhm B."/>
            <person name="Cannon C."/>
            <person name="Castanera R."/>
            <person name="Culley D."/>
            <person name="Daum C."/>
            <person name="Ezra D."/>
            <person name="Gonzalez J."/>
            <person name="Henrissat B."/>
            <person name="Kuo A."/>
            <person name="Liang C."/>
            <person name="Lipzen A."/>
            <person name="Lutzoni F."/>
            <person name="Magnuson J."/>
            <person name="Mondo S."/>
            <person name="Nolan M."/>
            <person name="Ohm R."/>
            <person name="Pangilinan J."/>
            <person name="Park H.-J."/>
            <person name="Ramirez L."/>
            <person name="Alfaro M."/>
            <person name="Sun H."/>
            <person name="Tritt A."/>
            <person name="Yoshinaga Y."/>
            <person name="Zwiers L.-H."/>
            <person name="Turgeon B."/>
            <person name="Goodwin S."/>
            <person name="Spatafora J."/>
            <person name="Crous P."/>
            <person name="Grigoriev I."/>
        </authorList>
    </citation>
    <scope>NUCLEOTIDE SEQUENCE</scope>
    <source>
        <strain evidence="2">CBS 125425</strain>
    </source>
</reference>
<feature type="region of interest" description="Disordered" evidence="1">
    <location>
        <begin position="68"/>
        <end position="97"/>
    </location>
</feature>
<comment type="caution">
    <text evidence="2">The sequence shown here is derived from an EMBL/GenBank/DDBJ whole genome shotgun (WGS) entry which is preliminary data.</text>
</comment>
<proteinExistence type="predicted"/>
<protein>
    <submittedName>
        <fullName evidence="2">Uncharacterized protein</fullName>
    </submittedName>
</protein>
<dbReference type="AlphaFoldDB" id="A0A9P4QVC9"/>
<gene>
    <name evidence="2" type="ORF">EJ04DRAFT_610276</name>
</gene>
<evidence type="ECO:0000256" key="1">
    <source>
        <dbReference type="SAM" id="MobiDB-lite"/>
    </source>
</evidence>
<feature type="region of interest" description="Disordered" evidence="1">
    <location>
        <begin position="130"/>
        <end position="169"/>
    </location>
</feature>